<evidence type="ECO:0000259" key="3">
    <source>
        <dbReference type="PROSITE" id="PS50887"/>
    </source>
</evidence>
<accession>A0A917CLI8</accession>
<feature type="transmembrane region" description="Helical" evidence="1">
    <location>
        <begin position="118"/>
        <end position="136"/>
    </location>
</feature>
<dbReference type="Pfam" id="PF00990">
    <property type="entry name" value="GGDEF"/>
    <property type="match status" value="1"/>
</dbReference>
<feature type="domain" description="EAL" evidence="2">
    <location>
        <begin position="485"/>
        <end position="738"/>
    </location>
</feature>
<feature type="transmembrane region" description="Helical" evidence="1">
    <location>
        <begin position="251"/>
        <end position="271"/>
    </location>
</feature>
<keyword evidence="1" id="KW-1133">Transmembrane helix</keyword>
<reference evidence="4" key="1">
    <citation type="journal article" date="2014" name="Int. J. Syst. Evol. Microbiol.">
        <title>Complete genome sequence of Corynebacterium casei LMG S-19264T (=DSM 44701T), isolated from a smear-ripened cheese.</title>
        <authorList>
            <consortium name="US DOE Joint Genome Institute (JGI-PGF)"/>
            <person name="Walter F."/>
            <person name="Albersmeier A."/>
            <person name="Kalinowski J."/>
            <person name="Ruckert C."/>
        </authorList>
    </citation>
    <scope>NUCLEOTIDE SEQUENCE</scope>
    <source>
        <strain evidence="4">CCM 7905</strain>
    </source>
</reference>
<gene>
    <name evidence="4" type="ORF">GCM10007304_02820</name>
</gene>
<name>A0A917CLI8_9NOCA</name>
<dbReference type="PROSITE" id="PS50883">
    <property type="entry name" value="EAL"/>
    <property type="match status" value="1"/>
</dbReference>
<dbReference type="CDD" id="cd01949">
    <property type="entry name" value="GGDEF"/>
    <property type="match status" value="1"/>
</dbReference>
<dbReference type="InterPro" id="IPR000160">
    <property type="entry name" value="GGDEF_dom"/>
</dbReference>
<feature type="domain" description="GGDEF" evidence="3">
    <location>
        <begin position="343"/>
        <end position="476"/>
    </location>
</feature>
<feature type="transmembrane region" description="Helical" evidence="1">
    <location>
        <begin position="277"/>
        <end position="301"/>
    </location>
</feature>
<dbReference type="EMBL" id="BMCU01000001">
    <property type="protein sequence ID" value="GGF92398.1"/>
    <property type="molecule type" value="Genomic_DNA"/>
</dbReference>
<dbReference type="Proteomes" id="UP000654257">
    <property type="component" value="Unassembled WGS sequence"/>
</dbReference>
<organism evidence="4 5">
    <name type="scientific">Rhodococcoides trifolii</name>
    <dbReference type="NCBI Taxonomy" id="908250"/>
    <lineage>
        <taxon>Bacteria</taxon>
        <taxon>Bacillati</taxon>
        <taxon>Actinomycetota</taxon>
        <taxon>Actinomycetes</taxon>
        <taxon>Mycobacteriales</taxon>
        <taxon>Nocardiaceae</taxon>
        <taxon>Rhodococcoides</taxon>
    </lineage>
</organism>
<dbReference type="RefSeq" id="WP_188542926.1">
    <property type="nucleotide sequence ID" value="NZ_BMCU01000001.1"/>
</dbReference>
<dbReference type="AlphaFoldDB" id="A0A917CLI8"/>
<dbReference type="PANTHER" id="PTHR33121">
    <property type="entry name" value="CYCLIC DI-GMP PHOSPHODIESTERASE PDEF"/>
    <property type="match status" value="1"/>
</dbReference>
<dbReference type="PROSITE" id="PS50887">
    <property type="entry name" value="GGDEF"/>
    <property type="match status" value="1"/>
</dbReference>
<keyword evidence="5" id="KW-1185">Reference proteome</keyword>
<feature type="transmembrane region" description="Helical" evidence="1">
    <location>
        <begin position="56"/>
        <end position="76"/>
    </location>
</feature>
<dbReference type="CDD" id="cd01948">
    <property type="entry name" value="EAL"/>
    <property type="match status" value="1"/>
</dbReference>
<dbReference type="SMART" id="SM00267">
    <property type="entry name" value="GGDEF"/>
    <property type="match status" value="1"/>
</dbReference>
<dbReference type="SUPFAM" id="SSF141868">
    <property type="entry name" value="EAL domain-like"/>
    <property type="match status" value="1"/>
</dbReference>
<dbReference type="GO" id="GO:0071111">
    <property type="term" value="F:cyclic-guanylate-specific phosphodiesterase activity"/>
    <property type="evidence" value="ECO:0007669"/>
    <property type="project" value="InterPro"/>
</dbReference>
<feature type="transmembrane region" description="Helical" evidence="1">
    <location>
        <begin position="88"/>
        <end position="106"/>
    </location>
</feature>
<dbReference type="SUPFAM" id="SSF55073">
    <property type="entry name" value="Nucleotide cyclase"/>
    <property type="match status" value="1"/>
</dbReference>
<dbReference type="Pfam" id="PF00563">
    <property type="entry name" value="EAL"/>
    <property type="match status" value="1"/>
</dbReference>
<evidence type="ECO:0000259" key="2">
    <source>
        <dbReference type="PROSITE" id="PS50883"/>
    </source>
</evidence>
<dbReference type="InterPro" id="IPR050706">
    <property type="entry name" value="Cyclic-di-GMP_PDE-like"/>
</dbReference>
<protein>
    <recommendedName>
        <fullName evidence="6">Bifunctional diguanylate cyclase/phosphodiesterase</fullName>
    </recommendedName>
</protein>
<proteinExistence type="predicted"/>
<dbReference type="InterPro" id="IPR029787">
    <property type="entry name" value="Nucleotide_cyclase"/>
</dbReference>
<evidence type="ECO:0008006" key="6">
    <source>
        <dbReference type="Google" id="ProtNLM"/>
    </source>
</evidence>
<comment type="caution">
    <text evidence="4">The sequence shown here is derived from an EMBL/GenBank/DDBJ whole genome shotgun (WGS) entry which is preliminary data.</text>
</comment>
<dbReference type="PANTHER" id="PTHR33121:SF71">
    <property type="entry name" value="OXYGEN SENSOR PROTEIN DOSP"/>
    <property type="match status" value="1"/>
</dbReference>
<reference evidence="4" key="2">
    <citation type="submission" date="2020-09" db="EMBL/GenBank/DDBJ databases">
        <authorList>
            <person name="Sun Q."/>
            <person name="Sedlacek I."/>
        </authorList>
    </citation>
    <scope>NUCLEOTIDE SEQUENCE</scope>
    <source>
        <strain evidence="4">CCM 7905</strain>
    </source>
</reference>
<dbReference type="InterPro" id="IPR001633">
    <property type="entry name" value="EAL_dom"/>
</dbReference>
<evidence type="ECO:0000256" key="1">
    <source>
        <dbReference type="SAM" id="Phobius"/>
    </source>
</evidence>
<evidence type="ECO:0000313" key="5">
    <source>
        <dbReference type="Proteomes" id="UP000654257"/>
    </source>
</evidence>
<dbReference type="SMART" id="SM00052">
    <property type="entry name" value="EAL"/>
    <property type="match status" value="1"/>
</dbReference>
<dbReference type="Gene3D" id="3.20.20.450">
    <property type="entry name" value="EAL domain"/>
    <property type="match status" value="1"/>
</dbReference>
<dbReference type="InterPro" id="IPR043128">
    <property type="entry name" value="Rev_trsase/Diguanyl_cyclase"/>
</dbReference>
<feature type="transmembrane region" description="Helical" evidence="1">
    <location>
        <begin position="30"/>
        <end position="49"/>
    </location>
</feature>
<dbReference type="Gene3D" id="3.30.70.270">
    <property type="match status" value="1"/>
</dbReference>
<feature type="transmembrane region" description="Helical" evidence="1">
    <location>
        <begin position="148"/>
        <end position="169"/>
    </location>
</feature>
<keyword evidence="1" id="KW-0472">Membrane</keyword>
<dbReference type="InterPro" id="IPR035919">
    <property type="entry name" value="EAL_sf"/>
</dbReference>
<evidence type="ECO:0000313" key="4">
    <source>
        <dbReference type="EMBL" id="GGF92398.1"/>
    </source>
</evidence>
<sequence length="745" mass="80068">MAWTRVLTLGVFGVVVYVVVPSAWGQSVVYYSVAALAVVSIGLGTNANWPHNILSARLFTAGVASWVAGDVVVGFQEDPNALGSVAEPLYIAGYIAIICALATVTVGGRRVIRTAELLESAIVAVGVGLASWTFVVVNRSPEIGGNTWAAVVYTNLDVFLLAILGYFLLSRRSRTATLGLTAVALTIMAVSDYASYVLLDPLGRYSETATNAAWLLSYVLMAAAVLHPLPRIDPAKAPSARVMPSLPAWRLVLLTFAVSIAPVVMVIELVRGLPVEVWGWVVVLSSAVLTLLASTRAYVILRDLRRYARKVHDSARTDLLTGLANRLSLTEWVEELLDVHDHEGVALLVVDLDRFSHINETFGYGTGDRVLTEVGARIGSTLGPNGLVGRLGGDEFVVVLAPEARHDTAVSTARAIRRAVGKELRVGDIELGIEVTVGIALSSSVLRPSAEVLFQRAHLAMTEAERRQPRLAVYNRSMDIDRHRQLRLMSEIPKAIAEQELRLFYQPLLDLRTGRVTGVETLLRWQHPVDGLLCPGDFLPSAEQTGMLPAITSFVLREAFSQCRRWRDDGRDLSVAVNLSVRNLVDSTLSEQVRVELSRAGIPGSAVAFEVTESDAMTDPTKSIETLLSLRELGSSISVDDYGTGHSSLAYLSSLPVQQLKIDRSFVTTMTTDPANAAIVRSTVDLARGLGVSVLAEGVEDEATLVALRGLGCDAAQGFHIAEPMPAAAVLSTVSSIEGRSGVLA</sequence>
<keyword evidence="1" id="KW-0812">Transmembrane</keyword>
<feature type="transmembrane region" description="Helical" evidence="1">
    <location>
        <begin position="211"/>
        <end position="230"/>
    </location>
</feature>
<feature type="transmembrane region" description="Helical" evidence="1">
    <location>
        <begin position="176"/>
        <end position="199"/>
    </location>
</feature>
<feature type="transmembrane region" description="Helical" evidence="1">
    <location>
        <begin position="7"/>
        <end position="24"/>
    </location>
</feature>
<dbReference type="NCBIfam" id="TIGR00254">
    <property type="entry name" value="GGDEF"/>
    <property type="match status" value="1"/>
</dbReference>